<keyword evidence="2" id="KW-1185">Reference proteome</keyword>
<dbReference type="VEuPathDB" id="VectorBase:AQUA014323"/>
<protein>
    <submittedName>
        <fullName evidence="1">Uncharacterized protein</fullName>
    </submittedName>
</protein>
<dbReference type="Proteomes" id="UP000076407">
    <property type="component" value="Unassembled WGS sequence"/>
</dbReference>
<dbReference type="AlphaFoldDB" id="A0A182XR40"/>
<proteinExistence type="predicted"/>
<name>A0A182XR40_ANOQN</name>
<sequence length="58" mass="6607">PIKVLALRCAFEPFCYGCSNGIHWQIIGKMTSAWYHSHSGISETESLRHTRDPCGWNI</sequence>
<reference evidence="1" key="1">
    <citation type="submission" date="2020-05" db="UniProtKB">
        <authorList>
            <consortium name="EnsemblMetazoa"/>
        </authorList>
    </citation>
    <scope>IDENTIFICATION</scope>
    <source>
        <strain evidence="1">SANGQUA</strain>
    </source>
</reference>
<evidence type="ECO:0000313" key="1">
    <source>
        <dbReference type="EnsemblMetazoa" id="AQUA014323-PA"/>
    </source>
</evidence>
<evidence type="ECO:0000313" key="2">
    <source>
        <dbReference type="Proteomes" id="UP000076407"/>
    </source>
</evidence>
<accession>A0A182XR40</accession>
<dbReference type="EnsemblMetazoa" id="AQUA014323-RA">
    <property type="protein sequence ID" value="AQUA014323-PA"/>
    <property type="gene ID" value="AQUA014323"/>
</dbReference>
<organism evidence="1 2">
    <name type="scientific">Anopheles quadriannulatus</name>
    <name type="common">Mosquito</name>
    <dbReference type="NCBI Taxonomy" id="34691"/>
    <lineage>
        <taxon>Eukaryota</taxon>
        <taxon>Metazoa</taxon>
        <taxon>Ecdysozoa</taxon>
        <taxon>Arthropoda</taxon>
        <taxon>Hexapoda</taxon>
        <taxon>Insecta</taxon>
        <taxon>Pterygota</taxon>
        <taxon>Neoptera</taxon>
        <taxon>Endopterygota</taxon>
        <taxon>Diptera</taxon>
        <taxon>Nematocera</taxon>
        <taxon>Culicoidea</taxon>
        <taxon>Culicidae</taxon>
        <taxon>Anophelinae</taxon>
        <taxon>Anopheles</taxon>
    </lineage>
</organism>